<comment type="caution">
    <text evidence="2">The sequence shown here is derived from an EMBL/GenBank/DDBJ whole genome shotgun (WGS) entry which is preliminary data.</text>
</comment>
<gene>
    <name evidence="2" type="ORF">WMY93_033652</name>
</gene>
<keyword evidence="1" id="KW-0175">Coiled coil</keyword>
<dbReference type="EMBL" id="JBBPFD010000225">
    <property type="protein sequence ID" value="KAK7879637.1"/>
    <property type="molecule type" value="Genomic_DNA"/>
</dbReference>
<reference evidence="3" key="1">
    <citation type="submission" date="2024-04" db="EMBL/GenBank/DDBJ databases">
        <title>Salinicola lusitanus LLJ914,a marine bacterium isolated from the Okinawa Trough.</title>
        <authorList>
            <person name="Li J."/>
        </authorList>
    </citation>
    <scope>NUCLEOTIDE SEQUENCE [LARGE SCALE GENOMIC DNA]</scope>
</reference>
<feature type="coiled-coil region" evidence="1">
    <location>
        <begin position="60"/>
        <end position="87"/>
    </location>
</feature>
<evidence type="ECO:0008006" key="4">
    <source>
        <dbReference type="Google" id="ProtNLM"/>
    </source>
</evidence>
<name>A0AAW0MHK0_9GOBI</name>
<sequence>MEPISDPDASEGAQSVLCVSCSQRPVQVLSRGALGQDEIDSALSDVSPAFSCHLTRAEERIRAQRELDQLQLQMDLLQLDKLKLRRDSPVSPRFVVDLVRSLFDFLETLEQKISFVRSSPTAPERLTEMSSALSQMLSLVAEVQTLSNQILTWKEVRSSVLMTAPTSAAASDPDP</sequence>
<evidence type="ECO:0000256" key="1">
    <source>
        <dbReference type="SAM" id="Coils"/>
    </source>
</evidence>
<evidence type="ECO:0000313" key="2">
    <source>
        <dbReference type="EMBL" id="KAK7879637.1"/>
    </source>
</evidence>
<proteinExistence type="predicted"/>
<organism evidence="2 3">
    <name type="scientific">Mugilogobius chulae</name>
    <name type="common">yellowstripe goby</name>
    <dbReference type="NCBI Taxonomy" id="88201"/>
    <lineage>
        <taxon>Eukaryota</taxon>
        <taxon>Metazoa</taxon>
        <taxon>Chordata</taxon>
        <taxon>Craniata</taxon>
        <taxon>Vertebrata</taxon>
        <taxon>Euteleostomi</taxon>
        <taxon>Actinopterygii</taxon>
        <taxon>Neopterygii</taxon>
        <taxon>Teleostei</taxon>
        <taxon>Neoteleostei</taxon>
        <taxon>Acanthomorphata</taxon>
        <taxon>Gobiaria</taxon>
        <taxon>Gobiiformes</taxon>
        <taxon>Gobioidei</taxon>
        <taxon>Gobiidae</taxon>
        <taxon>Gobionellinae</taxon>
        <taxon>Mugilogobius</taxon>
    </lineage>
</organism>
<evidence type="ECO:0000313" key="3">
    <source>
        <dbReference type="Proteomes" id="UP001460270"/>
    </source>
</evidence>
<keyword evidence="3" id="KW-1185">Reference proteome</keyword>
<protein>
    <recommendedName>
        <fullName evidence="4">HAUS augmin-like complex subunit 2</fullName>
    </recommendedName>
</protein>
<dbReference type="Proteomes" id="UP001460270">
    <property type="component" value="Unassembled WGS sequence"/>
</dbReference>
<accession>A0AAW0MHK0</accession>
<dbReference type="AlphaFoldDB" id="A0AAW0MHK0"/>